<reference evidence="2" key="1">
    <citation type="journal article" date="2017" name="Gigascience">
        <title>The genome draft of coconut (Cocos nucifera).</title>
        <authorList>
            <person name="Xiao Y."/>
            <person name="Xu P."/>
            <person name="Fan H."/>
            <person name="Baudouin L."/>
            <person name="Xia W."/>
            <person name="Bocs S."/>
            <person name="Xu J."/>
            <person name="Li Q."/>
            <person name="Guo A."/>
            <person name="Zhou L."/>
            <person name="Li J."/>
            <person name="Wu Y."/>
            <person name="Ma Z."/>
            <person name="Armero A."/>
            <person name="Issali A.E."/>
            <person name="Liu N."/>
            <person name="Peng M."/>
            <person name="Yang Y."/>
        </authorList>
    </citation>
    <scope>NUCLEOTIDE SEQUENCE</scope>
    <source>
        <tissue evidence="2">Spear leaf of Hainan Tall coconut</tissue>
    </source>
</reference>
<dbReference type="AlphaFoldDB" id="A0A8K0MVL5"/>
<comment type="caution">
    <text evidence="2">The sequence shown here is derived from an EMBL/GenBank/DDBJ whole genome shotgun (WGS) entry which is preliminary data.</text>
</comment>
<keyword evidence="3" id="KW-1185">Reference proteome</keyword>
<gene>
    <name evidence="2" type="ORF">COCNU_01G017270</name>
</gene>
<protein>
    <submittedName>
        <fullName evidence="2">Uncharacterized protein</fullName>
    </submittedName>
</protein>
<dbReference type="EMBL" id="CM017872">
    <property type="protein sequence ID" value="KAG1327793.1"/>
    <property type="molecule type" value="Genomic_DNA"/>
</dbReference>
<organism evidence="2 3">
    <name type="scientific">Cocos nucifera</name>
    <name type="common">Coconut palm</name>
    <dbReference type="NCBI Taxonomy" id="13894"/>
    <lineage>
        <taxon>Eukaryota</taxon>
        <taxon>Viridiplantae</taxon>
        <taxon>Streptophyta</taxon>
        <taxon>Embryophyta</taxon>
        <taxon>Tracheophyta</taxon>
        <taxon>Spermatophyta</taxon>
        <taxon>Magnoliopsida</taxon>
        <taxon>Liliopsida</taxon>
        <taxon>Arecaceae</taxon>
        <taxon>Arecoideae</taxon>
        <taxon>Cocoseae</taxon>
        <taxon>Attaleinae</taxon>
        <taxon>Cocos</taxon>
    </lineage>
</organism>
<dbReference type="Proteomes" id="UP000797356">
    <property type="component" value="Chromosome 1"/>
</dbReference>
<proteinExistence type="predicted"/>
<evidence type="ECO:0000256" key="1">
    <source>
        <dbReference type="SAM" id="MobiDB-lite"/>
    </source>
</evidence>
<feature type="region of interest" description="Disordered" evidence="1">
    <location>
        <begin position="36"/>
        <end position="66"/>
    </location>
</feature>
<sequence length="66" mass="7304">MVVDDGGVAGVAKHWGHSRHGGFKKNEVLPLPSWHAVAPKPKRKEGRRLTCDDCDDGDELQTTKIR</sequence>
<name>A0A8K0MVL5_COCNU</name>
<reference evidence="2" key="2">
    <citation type="submission" date="2019-07" db="EMBL/GenBank/DDBJ databases">
        <authorList>
            <person name="Yang Y."/>
            <person name="Bocs S."/>
            <person name="Baudouin L."/>
        </authorList>
    </citation>
    <scope>NUCLEOTIDE SEQUENCE</scope>
    <source>
        <tissue evidence="2">Spear leaf of Hainan Tall coconut</tissue>
    </source>
</reference>
<evidence type="ECO:0000313" key="3">
    <source>
        <dbReference type="Proteomes" id="UP000797356"/>
    </source>
</evidence>
<accession>A0A8K0MVL5</accession>
<evidence type="ECO:0000313" key="2">
    <source>
        <dbReference type="EMBL" id="KAG1327793.1"/>
    </source>
</evidence>